<proteinExistence type="predicted"/>
<accession>A0A0E9RWA8</accession>
<organism evidence="1">
    <name type="scientific">Anguilla anguilla</name>
    <name type="common">European freshwater eel</name>
    <name type="synonym">Muraena anguilla</name>
    <dbReference type="NCBI Taxonomy" id="7936"/>
    <lineage>
        <taxon>Eukaryota</taxon>
        <taxon>Metazoa</taxon>
        <taxon>Chordata</taxon>
        <taxon>Craniata</taxon>
        <taxon>Vertebrata</taxon>
        <taxon>Euteleostomi</taxon>
        <taxon>Actinopterygii</taxon>
        <taxon>Neopterygii</taxon>
        <taxon>Teleostei</taxon>
        <taxon>Anguilliformes</taxon>
        <taxon>Anguillidae</taxon>
        <taxon>Anguilla</taxon>
    </lineage>
</organism>
<reference evidence="1" key="1">
    <citation type="submission" date="2014-11" db="EMBL/GenBank/DDBJ databases">
        <authorList>
            <person name="Amaro Gonzalez C."/>
        </authorList>
    </citation>
    <scope>NUCLEOTIDE SEQUENCE</scope>
</reference>
<dbReference type="AlphaFoldDB" id="A0A0E9RWA8"/>
<sequence length="78" mass="8938">MLEYLRAPGPIYHKAFIVSVIRPEIFYNNLACSLIHTGCILSSVIQTSRNITCLLAAKYYLVNIQNMWSLCYYVDSLC</sequence>
<protein>
    <submittedName>
        <fullName evidence="1">Uncharacterized protein</fullName>
    </submittedName>
</protein>
<name>A0A0E9RWA8_ANGAN</name>
<dbReference type="EMBL" id="GBXM01068507">
    <property type="protein sequence ID" value="JAH40070.1"/>
    <property type="molecule type" value="Transcribed_RNA"/>
</dbReference>
<reference evidence="1" key="2">
    <citation type="journal article" date="2015" name="Fish Shellfish Immunol.">
        <title>Early steps in the European eel (Anguilla anguilla)-Vibrio vulnificus interaction in the gills: Role of the RtxA13 toxin.</title>
        <authorList>
            <person name="Callol A."/>
            <person name="Pajuelo D."/>
            <person name="Ebbesson L."/>
            <person name="Teles M."/>
            <person name="MacKenzie S."/>
            <person name="Amaro C."/>
        </authorList>
    </citation>
    <scope>NUCLEOTIDE SEQUENCE</scope>
</reference>
<dbReference type="EMBL" id="GBXM01075877">
    <property type="protein sequence ID" value="JAH32700.1"/>
    <property type="molecule type" value="Transcribed_RNA"/>
</dbReference>
<evidence type="ECO:0000313" key="1">
    <source>
        <dbReference type="EMBL" id="JAH32700.1"/>
    </source>
</evidence>